<evidence type="ECO:0000259" key="8">
    <source>
        <dbReference type="PROSITE" id="PS51321"/>
    </source>
</evidence>
<evidence type="ECO:0000256" key="6">
    <source>
        <dbReference type="SAM" id="MobiDB-lite"/>
    </source>
</evidence>
<dbReference type="GO" id="GO:0008270">
    <property type="term" value="F:zinc ion binding"/>
    <property type="evidence" value="ECO:0007669"/>
    <property type="project" value="UniProtKB-KW"/>
</dbReference>
<dbReference type="Pfam" id="PF01096">
    <property type="entry name" value="Zn_ribbon_TFIIS"/>
    <property type="match status" value="1"/>
</dbReference>
<sequence>MAQVSPKGNTNSDDITTQEALSRFSTGNSSRDRTISLFNDVFLSIIHDVDRLRAAQLASELEREIYDNKIAPQQIRSKYLNLKDTSNDLCTGIYEGRIGVHEFLLMSMDEMKSKARRSSDNDLIERSIEGSQIAQMEVETDIFFCFKCKQRKCRYRQIQTRSADEPMTTYVFCKCGNTWKF</sequence>
<feature type="region of interest" description="Disordered" evidence="6">
    <location>
        <begin position="1"/>
        <end position="29"/>
    </location>
</feature>
<dbReference type="GO" id="GO:0006351">
    <property type="term" value="P:DNA-templated transcription"/>
    <property type="evidence" value="ECO:0007669"/>
    <property type="project" value="InterPro"/>
</dbReference>
<keyword evidence="1" id="KW-0479">Metal-binding</keyword>
<proteinExistence type="predicted"/>
<dbReference type="GO" id="GO:0003746">
    <property type="term" value="F:translation elongation factor activity"/>
    <property type="evidence" value="ECO:0007669"/>
    <property type="project" value="UniProtKB-KW"/>
</dbReference>
<keyword evidence="10" id="KW-1185">Reference proteome</keyword>
<dbReference type="VEuPathDB" id="MicrosporidiaDB:VCUG_00923"/>
<evidence type="ECO:0000256" key="4">
    <source>
        <dbReference type="ARBA" id="ARBA00023242"/>
    </source>
</evidence>
<keyword evidence="3" id="KW-0862">Zinc</keyword>
<evidence type="ECO:0000256" key="5">
    <source>
        <dbReference type="PROSITE-ProRule" id="PRU00472"/>
    </source>
</evidence>
<dbReference type="InterPro" id="IPR036575">
    <property type="entry name" value="TFIIS_cen_dom_sf"/>
</dbReference>
<dbReference type="Gene3D" id="1.10.472.30">
    <property type="entry name" value="Transcription elongation factor S-II, central domain"/>
    <property type="match status" value="1"/>
</dbReference>
<protein>
    <submittedName>
        <fullName evidence="9">Transcription elongation factor S-II</fullName>
    </submittedName>
</protein>
<dbReference type="OMA" id="FCKCGNT"/>
<feature type="domain" description="TFIIS central" evidence="8">
    <location>
        <begin position="30"/>
        <end position="139"/>
    </location>
</feature>
<dbReference type="Gene3D" id="2.20.25.10">
    <property type="match status" value="1"/>
</dbReference>
<dbReference type="GeneID" id="19878806"/>
<dbReference type="OrthoDB" id="44867at2759"/>
<evidence type="ECO:0000256" key="1">
    <source>
        <dbReference type="ARBA" id="ARBA00022723"/>
    </source>
</evidence>
<dbReference type="RefSeq" id="XP_008073944.1">
    <property type="nucleotide sequence ID" value="XM_008075753.1"/>
</dbReference>
<dbReference type="Proteomes" id="UP000011081">
    <property type="component" value="Unassembled WGS sequence"/>
</dbReference>
<dbReference type="InParanoid" id="L2GWX8"/>
<accession>L2GWX8</accession>
<dbReference type="Pfam" id="PF07500">
    <property type="entry name" value="TFIIS_M"/>
    <property type="match status" value="1"/>
</dbReference>
<gene>
    <name evidence="9" type="ORF">VCUG_00923</name>
</gene>
<dbReference type="SUPFAM" id="SSF57783">
    <property type="entry name" value="Zinc beta-ribbon"/>
    <property type="match status" value="1"/>
</dbReference>
<evidence type="ECO:0000256" key="2">
    <source>
        <dbReference type="ARBA" id="ARBA00022771"/>
    </source>
</evidence>
<name>L2GWX8_VAVCU</name>
<feature type="domain" description="TFIIS-type" evidence="7">
    <location>
        <begin position="141"/>
        <end position="180"/>
    </location>
</feature>
<dbReference type="STRING" id="948595.L2GWX8"/>
<dbReference type="InterPro" id="IPR003618">
    <property type="entry name" value="TFIIS_cen_dom"/>
</dbReference>
<dbReference type="SMART" id="SM00440">
    <property type="entry name" value="ZnF_C2C2"/>
    <property type="match status" value="1"/>
</dbReference>
<dbReference type="InterPro" id="IPR035100">
    <property type="entry name" value="TF_IIS-typ"/>
</dbReference>
<dbReference type="PANTHER" id="PTHR11477">
    <property type="entry name" value="TRANSCRIPTION FACTOR S-II ZINC FINGER DOMAIN-CONTAINING PROTEIN"/>
    <property type="match status" value="1"/>
</dbReference>
<evidence type="ECO:0000259" key="7">
    <source>
        <dbReference type="PROSITE" id="PS51133"/>
    </source>
</evidence>
<dbReference type="PIRSF" id="PIRSF006704">
    <property type="entry name" value="TF_IIS"/>
    <property type="match status" value="1"/>
</dbReference>
<dbReference type="SUPFAM" id="SSF46942">
    <property type="entry name" value="Elongation factor TFIIS domain 2"/>
    <property type="match status" value="1"/>
</dbReference>
<dbReference type="PROSITE" id="PS51133">
    <property type="entry name" value="ZF_TFIIS_2"/>
    <property type="match status" value="1"/>
</dbReference>
<dbReference type="GO" id="GO:0005634">
    <property type="term" value="C:nucleus"/>
    <property type="evidence" value="ECO:0007669"/>
    <property type="project" value="TreeGrafter"/>
</dbReference>
<keyword evidence="9" id="KW-0251">Elongation factor</keyword>
<dbReference type="InterPro" id="IPR001222">
    <property type="entry name" value="Znf_TFIIS"/>
</dbReference>
<dbReference type="EMBL" id="GL877415">
    <property type="protein sequence ID" value="ELA47600.1"/>
    <property type="molecule type" value="Genomic_DNA"/>
</dbReference>
<dbReference type="CDD" id="cd13749">
    <property type="entry name" value="Zn-ribbon_TFIIS"/>
    <property type="match status" value="1"/>
</dbReference>
<keyword evidence="4" id="KW-0539">Nucleus</keyword>
<dbReference type="PROSITE" id="PS51321">
    <property type="entry name" value="TFIIS_CENTRAL"/>
    <property type="match status" value="1"/>
</dbReference>
<evidence type="ECO:0000313" key="9">
    <source>
        <dbReference type="EMBL" id="ELA47600.1"/>
    </source>
</evidence>
<evidence type="ECO:0000313" key="10">
    <source>
        <dbReference type="Proteomes" id="UP000011081"/>
    </source>
</evidence>
<dbReference type="HOGENOM" id="CLU_037637_4_1_1"/>
<evidence type="ECO:0000256" key="3">
    <source>
        <dbReference type="ARBA" id="ARBA00022833"/>
    </source>
</evidence>
<organism evidence="9 10">
    <name type="scientific">Vavraia culicis (isolate floridensis)</name>
    <name type="common">Microsporidian parasite</name>
    <dbReference type="NCBI Taxonomy" id="948595"/>
    <lineage>
        <taxon>Eukaryota</taxon>
        <taxon>Fungi</taxon>
        <taxon>Fungi incertae sedis</taxon>
        <taxon>Microsporidia</taxon>
        <taxon>Pleistophoridae</taxon>
        <taxon>Vavraia</taxon>
    </lineage>
</organism>
<keyword evidence="9" id="KW-0648">Protein biosynthesis</keyword>
<dbReference type="GO" id="GO:0003676">
    <property type="term" value="F:nucleic acid binding"/>
    <property type="evidence" value="ECO:0007669"/>
    <property type="project" value="InterPro"/>
</dbReference>
<keyword evidence="2 5" id="KW-0863">Zinc-finger</keyword>
<dbReference type="AlphaFoldDB" id="L2GWX8"/>
<reference evidence="10" key="1">
    <citation type="submission" date="2011-03" db="EMBL/GenBank/DDBJ databases">
        <title>The genome sequence of Vavraia culicis strain floridensis.</title>
        <authorList>
            <consortium name="The Broad Institute Genome Sequencing Platform"/>
            <person name="Cuomo C."/>
            <person name="Becnel J."/>
            <person name="Sanscrainte N."/>
            <person name="Young S.K."/>
            <person name="Zeng Q."/>
            <person name="Gargeya S."/>
            <person name="Fitzgerald M."/>
            <person name="Haas B."/>
            <person name="Abouelleil A."/>
            <person name="Alvarado L."/>
            <person name="Arachchi H.M."/>
            <person name="Berlin A."/>
            <person name="Chapman S.B."/>
            <person name="Gearin G."/>
            <person name="Goldberg J."/>
            <person name="Griggs A."/>
            <person name="Gujja S."/>
            <person name="Hansen M."/>
            <person name="Heiman D."/>
            <person name="Howarth C."/>
            <person name="Larimer J."/>
            <person name="Lui A."/>
            <person name="MacDonald P.J.P."/>
            <person name="McCowen C."/>
            <person name="Montmayeur A."/>
            <person name="Murphy C."/>
            <person name="Neiman D."/>
            <person name="Pearson M."/>
            <person name="Priest M."/>
            <person name="Roberts A."/>
            <person name="Saif S."/>
            <person name="Shea T."/>
            <person name="Sisk P."/>
            <person name="Stolte C."/>
            <person name="Sykes S."/>
            <person name="Wortman J."/>
            <person name="Nusbaum C."/>
            <person name="Birren B."/>
        </authorList>
    </citation>
    <scope>NUCLEOTIDE SEQUENCE [LARGE SCALE GENOMIC DNA]</scope>
    <source>
        <strain evidence="10">floridensis</strain>
    </source>
</reference>
<dbReference type="PANTHER" id="PTHR11477:SF0">
    <property type="entry name" value="IP08861P-RELATED"/>
    <property type="match status" value="1"/>
</dbReference>